<proteinExistence type="inferred from homology"/>
<dbReference type="PROSITE" id="PS50931">
    <property type="entry name" value="HTH_LYSR"/>
    <property type="match status" value="1"/>
</dbReference>
<evidence type="ECO:0000313" key="7">
    <source>
        <dbReference type="Proteomes" id="UP000037425"/>
    </source>
</evidence>
<dbReference type="PATRIC" id="fig|106592.7.peg.2795"/>
<accession>A0A0L8C2A9</accession>
<name>A0A0L8C2A9_ENSAD</name>
<evidence type="ECO:0000256" key="4">
    <source>
        <dbReference type="ARBA" id="ARBA00023163"/>
    </source>
</evidence>
<dbReference type="SUPFAM" id="SSF46785">
    <property type="entry name" value="Winged helix' DNA-binding domain"/>
    <property type="match status" value="1"/>
</dbReference>
<organism evidence="6 7">
    <name type="scientific">Ensifer adhaerens</name>
    <name type="common">Sinorhizobium morelense</name>
    <dbReference type="NCBI Taxonomy" id="106592"/>
    <lineage>
        <taxon>Bacteria</taxon>
        <taxon>Pseudomonadati</taxon>
        <taxon>Pseudomonadota</taxon>
        <taxon>Alphaproteobacteria</taxon>
        <taxon>Hyphomicrobiales</taxon>
        <taxon>Rhizobiaceae</taxon>
        <taxon>Sinorhizobium/Ensifer group</taxon>
        <taxon>Ensifer</taxon>
    </lineage>
</organism>
<dbReference type="Pfam" id="PF00126">
    <property type="entry name" value="HTH_1"/>
    <property type="match status" value="1"/>
</dbReference>
<dbReference type="SUPFAM" id="SSF53850">
    <property type="entry name" value="Periplasmic binding protein-like II"/>
    <property type="match status" value="1"/>
</dbReference>
<evidence type="ECO:0000259" key="5">
    <source>
        <dbReference type="PROSITE" id="PS50931"/>
    </source>
</evidence>
<dbReference type="OrthoDB" id="9814165at2"/>
<comment type="caution">
    <text evidence="6">The sequence shown here is derived from an EMBL/GenBank/DDBJ whole genome shotgun (WGS) entry which is preliminary data.</text>
</comment>
<dbReference type="Gene3D" id="1.10.10.10">
    <property type="entry name" value="Winged helix-like DNA-binding domain superfamily/Winged helix DNA-binding domain"/>
    <property type="match status" value="1"/>
</dbReference>
<dbReference type="AlphaFoldDB" id="A0A0L8C2A9"/>
<keyword evidence="4" id="KW-0804">Transcription</keyword>
<evidence type="ECO:0000256" key="2">
    <source>
        <dbReference type="ARBA" id="ARBA00023015"/>
    </source>
</evidence>
<feature type="domain" description="HTH lysR-type" evidence="5">
    <location>
        <begin position="5"/>
        <end position="62"/>
    </location>
</feature>
<dbReference type="GO" id="GO:0000976">
    <property type="term" value="F:transcription cis-regulatory region binding"/>
    <property type="evidence" value="ECO:0007669"/>
    <property type="project" value="TreeGrafter"/>
</dbReference>
<dbReference type="InterPro" id="IPR036388">
    <property type="entry name" value="WH-like_DNA-bd_sf"/>
</dbReference>
<dbReference type="Proteomes" id="UP000037425">
    <property type="component" value="Unassembled WGS sequence"/>
</dbReference>
<gene>
    <name evidence="6" type="ORF">AC244_05790</name>
</gene>
<dbReference type="InterPro" id="IPR000847">
    <property type="entry name" value="LysR_HTH_N"/>
</dbReference>
<dbReference type="PANTHER" id="PTHR30126:SF88">
    <property type="entry name" value="TRANSCRIPTIONAL REGULATOR-RELATED"/>
    <property type="match status" value="1"/>
</dbReference>
<dbReference type="EMBL" id="LGAP01000002">
    <property type="protein sequence ID" value="KOF20929.1"/>
    <property type="molecule type" value="Genomic_DNA"/>
</dbReference>
<dbReference type="GO" id="GO:0003700">
    <property type="term" value="F:DNA-binding transcription factor activity"/>
    <property type="evidence" value="ECO:0007669"/>
    <property type="project" value="InterPro"/>
</dbReference>
<dbReference type="Pfam" id="PF03466">
    <property type="entry name" value="LysR_substrate"/>
    <property type="match status" value="1"/>
</dbReference>
<dbReference type="Gene3D" id="3.40.190.290">
    <property type="match status" value="1"/>
</dbReference>
<keyword evidence="2" id="KW-0805">Transcription regulation</keyword>
<evidence type="ECO:0000256" key="3">
    <source>
        <dbReference type="ARBA" id="ARBA00023125"/>
    </source>
</evidence>
<evidence type="ECO:0000256" key="1">
    <source>
        <dbReference type="ARBA" id="ARBA00009437"/>
    </source>
</evidence>
<comment type="similarity">
    <text evidence="1">Belongs to the LysR transcriptional regulatory family.</text>
</comment>
<dbReference type="InterPro" id="IPR005119">
    <property type="entry name" value="LysR_subst-bd"/>
</dbReference>
<dbReference type="InterPro" id="IPR036390">
    <property type="entry name" value="WH_DNA-bd_sf"/>
</dbReference>
<sequence length="297" mass="33020">MSPRISLDQWKALVAVVEAGGFAQAAEALNKSQSTVSYAIRQIEERLGVSAFEIEGRKALLTRQGHVLYRRGKSLVDEALRLERAARNLAKGQELELRLAVEGLFPTWLLLRCLDQFGAEHPETRIELFETVMGGTDELLLKGAVDLAICADTLPAGHRGEVLMRYRAIVAAAPFHPLHQIGRELAMEDLNGHRHLVIRDSGLQRVRHSVWNVTEQRLTVSHKSTSIRAACMGMGFAWYPEDWIREELAAGQLKPLPLKEGAERWGAMYLVYPDPDGAGPGARRLGDIIRHEARGIA</sequence>
<reference evidence="7" key="1">
    <citation type="submission" date="2015-07" db="EMBL/GenBank/DDBJ databases">
        <title>Whole genome sequence of an Ensifer adhaerens strain isolated from a cave pool in the Wind Cave National Park.</title>
        <authorList>
            <person name="Eng W.W.H."/>
            <person name="Gan H.M."/>
            <person name="Barton H.A."/>
            <person name="Savka M.A."/>
        </authorList>
    </citation>
    <scope>NUCLEOTIDE SEQUENCE [LARGE SCALE GENOMIC DNA]</scope>
    <source>
        <strain evidence="7">SD006</strain>
    </source>
</reference>
<dbReference type="RefSeq" id="WP_053247862.1">
    <property type="nucleotide sequence ID" value="NZ_LGAP01000002.1"/>
</dbReference>
<protein>
    <submittedName>
        <fullName evidence="6">LysR family transcriptional regulator</fullName>
    </submittedName>
</protein>
<keyword evidence="3" id="KW-0238">DNA-binding</keyword>
<evidence type="ECO:0000313" key="6">
    <source>
        <dbReference type="EMBL" id="KOF20929.1"/>
    </source>
</evidence>
<dbReference type="PANTHER" id="PTHR30126">
    <property type="entry name" value="HTH-TYPE TRANSCRIPTIONAL REGULATOR"/>
    <property type="match status" value="1"/>
</dbReference>